<evidence type="ECO:0000256" key="3">
    <source>
        <dbReference type="SAM" id="Phobius"/>
    </source>
</evidence>
<gene>
    <name evidence="5" type="ORF">EXU48_06120</name>
</gene>
<dbReference type="InterPro" id="IPR004474">
    <property type="entry name" value="LytR_CpsA_psr"/>
</dbReference>
<dbReference type="Pfam" id="PF03816">
    <property type="entry name" value="LytR_cpsA_psr"/>
    <property type="match status" value="1"/>
</dbReference>
<feature type="transmembrane region" description="Helical" evidence="3">
    <location>
        <begin position="53"/>
        <end position="73"/>
    </location>
</feature>
<dbReference type="Proteomes" id="UP000504882">
    <property type="component" value="Unassembled WGS sequence"/>
</dbReference>
<organism evidence="5 6">
    <name type="scientific">Occultella glacieicola</name>
    <dbReference type="NCBI Taxonomy" id="2518684"/>
    <lineage>
        <taxon>Bacteria</taxon>
        <taxon>Bacillati</taxon>
        <taxon>Actinomycetota</taxon>
        <taxon>Actinomycetes</taxon>
        <taxon>Micrococcales</taxon>
        <taxon>Ruaniaceae</taxon>
        <taxon>Occultella</taxon>
    </lineage>
</organism>
<keyword evidence="3" id="KW-0472">Membrane</keyword>
<evidence type="ECO:0000313" key="5">
    <source>
        <dbReference type="EMBL" id="TDE95835.1"/>
    </source>
</evidence>
<feature type="domain" description="Cell envelope-related transcriptional attenuator" evidence="4">
    <location>
        <begin position="137"/>
        <end position="299"/>
    </location>
</feature>
<evidence type="ECO:0000256" key="1">
    <source>
        <dbReference type="ARBA" id="ARBA00006068"/>
    </source>
</evidence>
<feature type="region of interest" description="Disordered" evidence="2">
    <location>
        <begin position="386"/>
        <end position="447"/>
    </location>
</feature>
<dbReference type="EMBL" id="SMNA01000003">
    <property type="protein sequence ID" value="TDE95835.1"/>
    <property type="molecule type" value="Genomic_DNA"/>
</dbReference>
<dbReference type="Gene3D" id="3.40.630.190">
    <property type="entry name" value="LCP protein"/>
    <property type="match status" value="1"/>
</dbReference>
<proteinExistence type="inferred from homology"/>
<keyword evidence="6" id="KW-1185">Reference proteome</keyword>
<evidence type="ECO:0000256" key="2">
    <source>
        <dbReference type="SAM" id="MobiDB-lite"/>
    </source>
</evidence>
<evidence type="ECO:0000313" key="6">
    <source>
        <dbReference type="Proteomes" id="UP000504882"/>
    </source>
</evidence>
<feature type="region of interest" description="Disordered" evidence="2">
    <location>
        <begin position="1"/>
        <end position="45"/>
    </location>
</feature>
<reference evidence="5 6" key="1">
    <citation type="submission" date="2019-03" db="EMBL/GenBank/DDBJ databases">
        <title>Genomic features of bacteria from cold environments.</title>
        <authorList>
            <person name="Shen L."/>
        </authorList>
    </citation>
    <scope>NUCLEOTIDE SEQUENCE [LARGE SCALE GENOMIC DNA]</scope>
    <source>
        <strain evidence="6">T3246-1</strain>
    </source>
</reference>
<sequence length="447" mass="46192">MPHARHARSTVAIRRSGRPALDRAPNSAPPAQRVRQGRPRHARRVRRHRLRTAAVAVVGAFAFAATFGGTVYAQLQAEVDVIRVDDLINQPTDAEGAPVTPAPPADPNAGTALNILIIGSDSRADGAVDDGFDSVLADTHIVAHIAADRSRVELVSIPRDIMVQIPDCPTTSGETIHGWYGMYNAAFANGWLVGGDTETAVACDINLAQSATGLTIDGFVLVEMGGFIEMVDALGGVDICIPEAISAPKAHLFLDAGEQTLTGEQALGYARARVGVGDGSDPGRIERQQRLMSAMVAEVLSRNILADGPALYGMVNAALGSLTMSENLSSLTGMAGLALSLRSLSADDVTFLTTPYGAYAPDPNRLVWTSEVDEIWAAMAADEPILAGDEGTGNGASGAATPGADGTPTQAPSAEDAPLPDPDEGATQTPSEAGTAGASAEDLTVAC</sequence>
<keyword evidence="3" id="KW-1133">Transmembrane helix</keyword>
<evidence type="ECO:0000259" key="4">
    <source>
        <dbReference type="Pfam" id="PF03816"/>
    </source>
</evidence>
<keyword evidence="3" id="KW-0812">Transmembrane</keyword>
<dbReference type="NCBIfam" id="TIGR00350">
    <property type="entry name" value="lytR_cpsA_psr"/>
    <property type="match status" value="1"/>
</dbReference>
<protein>
    <submittedName>
        <fullName evidence="5">LytR family transcriptional regulator</fullName>
    </submittedName>
</protein>
<name>A0ABY2E987_9MICO</name>
<accession>A0ABY2E987</accession>
<comment type="caution">
    <text evidence="5">The sequence shown here is derived from an EMBL/GenBank/DDBJ whole genome shotgun (WGS) entry which is preliminary data.</text>
</comment>
<feature type="compositionally biased region" description="Basic residues" evidence="2">
    <location>
        <begin position="35"/>
        <end position="45"/>
    </location>
</feature>
<dbReference type="PANTHER" id="PTHR33392">
    <property type="entry name" value="POLYISOPRENYL-TEICHOIC ACID--PEPTIDOGLYCAN TEICHOIC ACID TRANSFERASE TAGU"/>
    <property type="match status" value="1"/>
</dbReference>
<comment type="similarity">
    <text evidence="1">Belongs to the LytR/CpsA/Psr (LCP) family.</text>
</comment>
<dbReference type="InterPro" id="IPR050922">
    <property type="entry name" value="LytR/CpsA/Psr_CW_biosynth"/>
</dbReference>
<dbReference type="PANTHER" id="PTHR33392:SF6">
    <property type="entry name" value="POLYISOPRENYL-TEICHOIC ACID--PEPTIDOGLYCAN TEICHOIC ACID TRANSFERASE TAGU"/>
    <property type="match status" value="1"/>
</dbReference>